<dbReference type="RefSeq" id="XP_005736743.1">
    <property type="nucleotide sequence ID" value="XM_005736686.1"/>
</dbReference>
<reference evidence="3" key="1">
    <citation type="submission" date="2025-08" db="UniProtKB">
        <authorList>
            <consortium name="RefSeq"/>
        </authorList>
    </citation>
    <scope>IDENTIFICATION</scope>
</reference>
<keyword evidence="2" id="KW-1185">Reference proteome</keyword>
<protein>
    <submittedName>
        <fullName evidence="3">Uncharacterized protein LOC102211694</fullName>
    </submittedName>
</protein>
<sequence length="220" mass="25802">MTALRVVHKNQFLDIMDHIYRRPELQRVLRVLNQKEDRDLQRKLIMLDKQHRYTQKMLQQRRDKLINEARRMVMVQVCEPKATVSIAMKEIAEYERNADANFSRAIYTSAGRLHPSKSSYEGSKLVEQGRSISAPPPSTKSTSSVRHKGKVQSNLSLMQMKQIATIDSISEKELARQQQKAQEEMERLRLLQREMLHKKVMEFIEKLKDKKDVEVVTKLS</sequence>
<organism evidence="2 3">
    <name type="scientific">Pundamilia nyererei</name>
    <dbReference type="NCBI Taxonomy" id="303518"/>
    <lineage>
        <taxon>Eukaryota</taxon>
        <taxon>Metazoa</taxon>
        <taxon>Chordata</taxon>
        <taxon>Craniata</taxon>
        <taxon>Vertebrata</taxon>
        <taxon>Euteleostomi</taxon>
        <taxon>Actinopterygii</taxon>
        <taxon>Neopterygii</taxon>
        <taxon>Teleostei</taxon>
        <taxon>Neoteleostei</taxon>
        <taxon>Acanthomorphata</taxon>
        <taxon>Ovalentaria</taxon>
        <taxon>Cichlomorphae</taxon>
        <taxon>Cichliformes</taxon>
        <taxon>Cichlidae</taxon>
        <taxon>African cichlids</taxon>
        <taxon>Pseudocrenilabrinae</taxon>
        <taxon>Haplochromini</taxon>
        <taxon>Pundamilia</taxon>
    </lineage>
</organism>
<name>A0A9Y3R7Q6_9CICH</name>
<proteinExistence type="predicted"/>
<evidence type="ECO:0000256" key="1">
    <source>
        <dbReference type="SAM" id="MobiDB-lite"/>
    </source>
</evidence>
<gene>
    <name evidence="3" type="primary">LOC102211694</name>
</gene>
<dbReference type="AlphaFoldDB" id="A0A9Y3R7Q6"/>
<feature type="region of interest" description="Disordered" evidence="1">
    <location>
        <begin position="113"/>
        <end position="150"/>
    </location>
</feature>
<evidence type="ECO:0000313" key="2">
    <source>
        <dbReference type="Proteomes" id="UP000695023"/>
    </source>
</evidence>
<accession>A0A9Y3R7Q6</accession>
<dbReference type="GeneID" id="102211694"/>
<evidence type="ECO:0000313" key="3">
    <source>
        <dbReference type="RefSeq" id="XP_005736743.1"/>
    </source>
</evidence>
<dbReference type="Proteomes" id="UP000695023">
    <property type="component" value="Unplaced"/>
</dbReference>